<dbReference type="VEuPathDB" id="FungiDB:VP01_915g2"/>
<dbReference type="EMBL" id="LAVV01014782">
    <property type="protein sequence ID" value="KNZ44442.1"/>
    <property type="molecule type" value="Genomic_DNA"/>
</dbReference>
<protein>
    <submittedName>
        <fullName evidence="1">Uncharacterized protein</fullName>
    </submittedName>
</protein>
<organism evidence="1 2">
    <name type="scientific">Puccinia sorghi</name>
    <dbReference type="NCBI Taxonomy" id="27349"/>
    <lineage>
        <taxon>Eukaryota</taxon>
        <taxon>Fungi</taxon>
        <taxon>Dikarya</taxon>
        <taxon>Basidiomycota</taxon>
        <taxon>Pucciniomycotina</taxon>
        <taxon>Pucciniomycetes</taxon>
        <taxon>Pucciniales</taxon>
        <taxon>Pucciniaceae</taxon>
        <taxon>Puccinia</taxon>
    </lineage>
</organism>
<dbReference type="Proteomes" id="UP000037035">
    <property type="component" value="Unassembled WGS sequence"/>
</dbReference>
<dbReference type="AlphaFoldDB" id="A0A0L6U822"/>
<proteinExistence type="predicted"/>
<accession>A0A0L6U822</accession>
<sequence length="605" mass="69989">MVEFNLVLEAVPSRKKNKKKKLGHHHPWSLWANLDHPRMVGFPQDSYASFHDMNPILVNCKIKKKVFFCFAVSDFGCAPAGKLDISFEASKLAIKNAAKINSKNPNQSQLEIHWSQSTTINHQSSPHQISTLSQYLPHIKAQLNNNRSTPSSHCSTFSSLSRLKTQQLVCFPSLPPYLAPVSLHTSSTTKGMPYPSLSLSSSIKNLFGYDYSYVCVYFHFLFPNITISSFYSAGRGVLKKIPGLFLADINVSGIFQHEQKVVVSLLGQRDNHAFTQRLKKEAKSFLFRINYLQKWLTCGLLRKRYREKRSMIQEDNFQNKTNQKIHTGVSFFFLILLKHNPIIQFQNNIYISTNNFILCHFLMKKKIFCNYFYFGMRYSHIHSFKYYIFQELRNTHDFTIPIVRVMHFWVIFQILEYYHSNPGVLMDIITHLTCIPLNFGMVHFPLCLKTFKLHQKKKQPKTILKIRLLMFFFPFFNNCLYGNSRSNYFYIGILPVMTVIENFPKHFRIIQYTDIYLKIRNKEGKRIFTSFSIMHQAKRSQIAVAILTALVSYKNPAQLASSMTHWSNLWAANTPINAKKSENLSCHCGAYIGEGVAAGLSSCCR</sequence>
<comment type="caution">
    <text evidence="1">The sequence shown here is derived from an EMBL/GenBank/DDBJ whole genome shotgun (WGS) entry which is preliminary data.</text>
</comment>
<evidence type="ECO:0000313" key="1">
    <source>
        <dbReference type="EMBL" id="KNZ44442.1"/>
    </source>
</evidence>
<reference evidence="1 2" key="1">
    <citation type="submission" date="2015-08" db="EMBL/GenBank/DDBJ databases">
        <title>Next Generation Sequencing and Analysis of the Genome of Puccinia sorghi L Schw, the Causal Agent of Maize Common Rust.</title>
        <authorList>
            <person name="Rochi L."/>
            <person name="Burguener G."/>
            <person name="Darino M."/>
            <person name="Turjanski A."/>
            <person name="Kreff E."/>
            <person name="Dieguez M.J."/>
            <person name="Sacco F."/>
        </authorList>
    </citation>
    <scope>NUCLEOTIDE SEQUENCE [LARGE SCALE GENOMIC DNA]</scope>
    <source>
        <strain evidence="1 2">RO10H11247</strain>
    </source>
</reference>
<gene>
    <name evidence="1" type="ORF">VP01_915g2</name>
</gene>
<name>A0A0L6U822_9BASI</name>
<evidence type="ECO:0000313" key="2">
    <source>
        <dbReference type="Proteomes" id="UP000037035"/>
    </source>
</evidence>
<keyword evidence="2" id="KW-1185">Reference proteome</keyword>